<name>A0A1S5SHX2_9VIRU</name>
<protein>
    <recommendedName>
        <fullName evidence="7 17">Nucleoprotein</fullName>
    </recommendedName>
</protein>
<dbReference type="GO" id="GO:0044177">
    <property type="term" value="C:host cell Golgi apparatus"/>
    <property type="evidence" value="ECO:0007669"/>
    <property type="project" value="UniProtKB-SubCell"/>
</dbReference>
<dbReference type="GO" id="GO:1990904">
    <property type="term" value="C:ribonucleoprotein complex"/>
    <property type="evidence" value="ECO:0007669"/>
    <property type="project" value="UniProtKB-KW"/>
</dbReference>
<accession>A0A1S5SHX2</accession>
<evidence type="ECO:0000256" key="8">
    <source>
        <dbReference type="ARBA" id="ARBA00022561"/>
    </source>
</evidence>
<evidence type="ECO:0000256" key="6">
    <source>
        <dbReference type="ARBA" id="ARBA00005299"/>
    </source>
</evidence>
<evidence type="ECO:0000256" key="16">
    <source>
        <dbReference type="ARBA" id="ARBA00046628"/>
    </source>
</evidence>
<keyword evidence="8 17" id="KW-0167">Capsid protein</keyword>
<dbReference type="Pfam" id="PF05733">
    <property type="entry name" value="Tenui_N"/>
    <property type="match status" value="1"/>
</dbReference>
<dbReference type="InterPro" id="IPR015971">
    <property type="entry name" value="Nucleocapsid_Phlebovirus"/>
</dbReference>
<dbReference type="RefSeq" id="YP_009346029.1">
    <property type="nucleotide sequence ID" value="NC_033843.1"/>
</dbReference>
<keyword evidence="14" id="KW-1035">Host cytoplasm</keyword>
<keyword evidence="13 17" id="KW-0543">Viral nucleoprotein</keyword>
<evidence type="ECO:0000256" key="4">
    <source>
        <dbReference type="ARBA" id="ARBA00004328"/>
    </source>
</evidence>
<dbReference type="GeneID" id="31079651"/>
<evidence type="ECO:0000256" key="17">
    <source>
        <dbReference type="PIRNR" id="PIRNR003953"/>
    </source>
</evidence>
<comment type="subcellular location">
    <subcellularLocation>
        <location evidence="1">Host Golgi apparatus</location>
    </subcellularLocation>
    <subcellularLocation>
        <location evidence="3">Host cytoplasm</location>
    </subcellularLocation>
    <subcellularLocation>
        <location evidence="5">Host endoplasmic reticulum-Golgi intermediate compartment</location>
    </subcellularLocation>
    <subcellularLocation>
        <location evidence="2">Host nucleus</location>
    </subcellularLocation>
    <subcellularLocation>
        <location evidence="4 17">Virion</location>
    </subcellularLocation>
</comment>
<evidence type="ECO:0000256" key="12">
    <source>
        <dbReference type="ARBA" id="ARBA00022884"/>
    </source>
</evidence>
<keyword evidence="9" id="KW-1048">Host nucleus</keyword>
<evidence type="ECO:0000256" key="2">
    <source>
        <dbReference type="ARBA" id="ARBA00004147"/>
    </source>
</evidence>
<evidence type="ECO:0000313" key="19">
    <source>
        <dbReference type="Proteomes" id="UP000201567"/>
    </source>
</evidence>
<evidence type="ECO:0000256" key="9">
    <source>
        <dbReference type="ARBA" id="ARBA00022562"/>
    </source>
</evidence>
<dbReference type="KEGG" id="vg:31079651"/>
<dbReference type="GO" id="GO:0042025">
    <property type="term" value="C:host cell nucleus"/>
    <property type="evidence" value="ECO:0007669"/>
    <property type="project" value="UniProtKB-SubCell"/>
</dbReference>
<dbReference type="GO" id="GO:0044172">
    <property type="term" value="C:host cell endoplasmic reticulum-Golgi intermediate compartment"/>
    <property type="evidence" value="ECO:0007669"/>
    <property type="project" value="UniProtKB-SubCell"/>
</dbReference>
<dbReference type="Proteomes" id="UP000201567">
    <property type="component" value="Genome"/>
</dbReference>
<dbReference type="GO" id="GO:0019013">
    <property type="term" value="C:viral nucleocapsid"/>
    <property type="evidence" value="ECO:0007669"/>
    <property type="project" value="UniProtKB-UniRule"/>
</dbReference>
<evidence type="ECO:0000313" key="18">
    <source>
        <dbReference type="EMBL" id="API68903.1"/>
    </source>
</evidence>
<evidence type="ECO:0000256" key="13">
    <source>
        <dbReference type="ARBA" id="ARBA00023086"/>
    </source>
</evidence>
<dbReference type="GO" id="GO:0003723">
    <property type="term" value="F:RNA binding"/>
    <property type="evidence" value="ECO:0007669"/>
    <property type="project" value="UniProtKB-UniRule"/>
</dbReference>
<comment type="subunit">
    <text evidence="16">Homodimer. Homohexamer; ring-shaped, necessary to form the nucleocapsid. Homopentamers; opened pentamers in solution. Binds to viral genomic RNA. Interacts with glycoprotein Gn; this interaction allows packaging of nucleocapsids into virions.</text>
</comment>
<comment type="similarity">
    <text evidence="6 17">Belongs to the phlebovirus nucleocapsid protein family.</text>
</comment>
<evidence type="ECO:0000256" key="3">
    <source>
        <dbReference type="ARBA" id="ARBA00004192"/>
    </source>
</evidence>
<dbReference type="EMBL" id="KX611405">
    <property type="protein sequence ID" value="API68903.1"/>
    <property type="molecule type" value="Genomic_RNA"/>
</dbReference>
<keyword evidence="12 17" id="KW-0694">RNA-binding</keyword>
<reference evidence="18 19" key="1">
    <citation type="journal article" date="2017" name="J. Gen. Virol.">
        <title>Characterization of the Bujaru, Frijoles and Tapara antigenic complexes into the Sandfly Fever group and two unclassified phleboviruses from Brazil.</title>
        <authorList>
            <person name="Vasconcelos P.F."/>
            <person name="Nunes Neto J.P."/>
            <person name="de Souza W.M."/>
            <person name="Acrani G.O."/>
            <person name="Romeiro M.F."/>
            <person name="Fumagalli M.J."/>
            <person name="Vieira C.L."/>
            <person name="Medeiros D.B."/>
            <person name="de Lima J.A."/>
            <person name="de Lima C.P."/>
            <person name="Cardoso J.F."/>
            <person name="Rodrigues S.G."/>
            <person name="Figueiredo L.T."/>
            <person name="da Silva S.P."/>
            <person name="Tesh R."/>
            <person name="Nunes M.R."/>
            <person name="Vasconcelos P.F."/>
        </authorList>
    </citation>
    <scope>NUCLEOTIDE SEQUENCE [LARGE SCALE GENOMIC DNA]</scope>
    <source>
        <strain evidence="18 19">BeAn100049</strain>
    </source>
</reference>
<evidence type="ECO:0000256" key="11">
    <source>
        <dbReference type="ARBA" id="ARBA00022844"/>
    </source>
</evidence>
<evidence type="ECO:0000256" key="7">
    <source>
        <dbReference type="ARBA" id="ARBA00014389"/>
    </source>
</evidence>
<evidence type="ECO:0000256" key="14">
    <source>
        <dbReference type="ARBA" id="ARBA00023200"/>
    </source>
</evidence>
<evidence type="ECO:0000256" key="1">
    <source>
        <dbReference type="ARBA" id="ARBA00004136"/>
    </source>
</evidence>
<evidence type="ECO:0000256" key="10">
    <source>
        <dbReference type="ARBA" id="ARBA00022812"/>
    </source>
</evidence>
<proteinExistence type="inferred from homology"/>
<keyword evidence="11 17" id="KW-0946">Virion</keyword>
<keyword evidence="10" id="KW-1040">Host Golgi apparatus</keyword>
<keyword evidence="19" id="KW-1185">Reference proteome</keyword>
<dbReference type="PIRSF" id="PIRSF003953">
    <property type="entry name" value="N_PhelboV"/>
    <property type="match status" value="1"/>
</dbReference>
<evidence type="ECO:0000256" key="15">
    <source>
        <dbReference type="ARBA" id="ARBA00023274"/>
    </source>
</evidence>
<evidence type="ECO:0000256" key="5">
    <source>
        <dbReference type="ARBA" id="ARBA00004452"/>
    </source>
</evidence>
<keyword evidence="15 17" id="KW-0687">Ribonucleoprotein</keyword>
<dbReference type="OrthoDB" id="11777at10239"/>
<sequence length="247" mass="27760">MADYQRLAVEFASEVPSETVVRQWVEDFAYQGFDANNVMRLLVERGGNSWKDDARKMIVLCLTRGNKPNKMIEKMSETGKATVKQLIAKYSLRTGNPGRNELTLSRVCTALAGWTCQAAVVVQDYLPVTGRTMDNYSANYPRPMMHPSFAGLIDRTLEDSVMEEIVDAHCLFMVEFSKTINPNTRSLSSAEVLKTFQQPMRAAINSNFLTSAQRRGFLIELGIINENLKVSPAVADAAKKFRHQTRI</sequence>
<organism evidence="18 19">
    <name type="scientific">Urucuri virus</name>
    <dbReference type="NCBI Taxonomy" id="1926502"/>
    <lineage>
        <taxon>Viruses</taxon>
        <taxon>Riboviria</taxon>
        <taxon>Orthornavirae</taxon>
        <taxon>Negarnaviricota</taxon>
        <taxon>Polyploviricotina</taxon>
        <taxon>Bunyaviricetes</taxon>
        <taxon>Hareavirales</taxon>
        <taxon>Phenuiviridae</taxon>
        <taxon>Phlebovirus</taxon>
        <taxon>Phlebovirus urucuriense</taxon>
    </lineage>
</organism>
<dbReference type="InterPro" id="IPR009522">
    <property type="entry name" value="Capsid_Phlebovir/Tenuivir"/>
</dbReference>